<organism evidence="2 3">
    <name type="scientific">Argiope bruennichi</name>
    <name type="common">Wasp spider</name>
    <name type="synonym">Aranea bruennichi</name>
    <dbReference type="NCBI Taxonomy" id="94029"/>
    <lineage>
        <taxon>Eukaryota</taxon>
        <taxon>Metazoa</taxon>
        <taxon>Ecdysozoa</taxon>
        <taxon>Arthropoda</taxon>
        <taxon>Chelicerata</taxon>
        <taxon>Arachnida</taxon>
        <taxon>Araneae</taxon>
        <taxon>Araneomorphae</taxon>
        <taxon>Entelegynae</taxon>
        <taxon>Araneoidea</taxon>
        <taxon>Araneidae</taxon>
        <taxon>Argiope</taxon>
    </lineage>
</organism>
<gene>
    <name evidence="2" type="ORF">HNY73_000313</name>
</gene>
<dbReference type="AlphaFoldDB" id="A0A8T0FYQ4"/>
<comment type="caution">
    <text evidence="2">The sequence shown here is derived from an EMBL/GenBank/DDBJ whole genome shotgun (WGS) entry which is preliminary data.</text>
</comment>
<reference evidence="2" key="1">
    <citation type="journal article" date="2020" name="bioRxiv">
        <title>Chromosome-level reference genome of the European wasp spider Argiope bruennichi: a resource for studies on range expansion and evolutionary adaptation.</title>
        <authorList>
            <person name="Sheffer M.M."/>
            <person name="Hoppe A."/>
            <person name="Krehenwinkel H."/>
            <person name="Uhl G."/>
            <person name="Kuss A.W."/>
            <person name="Jensen L."/>
            <person name="Jensen C."/>
            <person name="Gillespie R.G."/>
            <person name="Hoff K.J."/>
            <person name="Prost S."/>
        </authorList>
    </citation>
    <scope>NUCLEOTIDE SEQUENCE</scope>
</reference>
<protein>
    <submittedName>
        <fullName evidence="2">Uncharacterized protein</fullName>
    </submittedName>
</protein>
<evidence type="ECO:0000313" key="2">
    <source>
        <dbReference type="EMBL" id="KAF8795862.1"/>
    </source>
</evidence>
<dbReference type="EMBL" id="JABXBU010000001">
    <property type="protein sequence ID" value="KAF8795862.1"/>
    <property type="molecule type" value="Genomic_DNA"/>
</dbReference>
<reference evidence="2" key="2">
    <citation type="submission" date="2020-06" db="EMBL/GenBank/DDBJ databases">
        <authorList>
            <person name="Sheffer M."/>
        </authorList>
    </citation>
    <scope>NUCLEOTIDE SEQUENCE</scope>
</reference>
<keyword evidence="3" id="KW-1185">Reference proteome</keyword>
<proteinExistence type="predicted"/>
<accession>A0A8T0FYQ4</accession>
<keyword evidence="1" id="KW-0732">Signal</keyword>
<sequence>MFLLWFGLIVAFFLIESEAHKDSERMRGIKKDEKVREEKYGEIPRSNDEIWFDSIDNEDEDYEILDVEEDNLLHPSDLRNYESLLNYVNQRNNFGNSKNKFLTPETIPSNDKGGVTYSKNVNDIDELDEYNRKYEAEDLTNNLGVYDIGYATPEREPGEDRWRITPCVTTLRELYTCIFCSGDPSVRQQFLSCYELLPKRVKKQGIKCYSKVLKIPFAEGADDMDYYHYLCKKFKSIEQIVSCVASSLPELPKKKFIEEEIQLAKYSYCLKSINSRNCC</sequence>
<evidence type="ECO:0000256" key="1">
    <source>
        <dbReference type="SAM" id="SignalP"/>
    </source>
</evidence>
<dbReference type="Proteomes" id="UP000807504">
    <property type="component" value="Unassembled WGS sequence"/>
</dbReference>
<feature type="signal peptide" evidence="1">
    <location>
        <begin position="1"/>
        <end position="19"/>
    </location>
</feature>
<feature type="chain" id="PRO_5035714850" evidence="1">
    <location>
        <begin position="20"/>
        <end position="279"/>
    </location>
</feature>
<name>A0A8T0FYQ4_ARGBR</name>
<evidence type="ECO:0000313" key="3">
    <source>
        <dbReference type="Proteomes" id="UP000807504"/>
    </source>
</evidence>